<dbReference type="InterPro" id="IPR029044">
    <property type="entry name" value="Nucleotide-diphossugar_trans"/>
</dbReference>
<accession>A0A3B1DD76</accession>
<evidence type="ECO:0000259" key="2">
    <source>
        <dbReference type="Pfam" id="PF00535"/>
    </source>
</evidence>
<evidence type="ECO:0000313" key="3">
    <source>
        <dbReference type="EMBL" id="VAX33948.1"/>
    </source>
</evidence>
<dbReference type="InterPro" id="IPR050834">
    <property type="entry name" value="Glycosyltransf_2"/>
</dbReference>
<gene>
    <name evidence="3" type="ORF">MNBD_NITROSPIRAE03-1988</name>
</gene>
<dbReference type="Gene3D" id="3.90.550.10">
    <property type="entry name" value="Spore Coat Polysaccharide Biosynthesis Protein SpsA, Chain A"/>
    <property type="match status" value="1"/>
</dbReference>
<dbReference type="SUPFAM" id="SSF53448">
    <property type="entry name" value="Nucleotide-diphospho-sugar transferases"/>
    <property type="match status" value="1"/>
</dbReference>
<protein>
    <submittedName>
        <fullName evidence="3">Glycosyl transferase, family 2</fullName>
    </submittedName>
</protein>
<organism evidence="3">
    <name type="scientific">hydrothermal vent metagenome</name>
    <dbReference type="NCBI Taxonomy" id="652676"/>
    <lineage>
        <taxon>unclassified sequences</taxon>
        <taxon>metagenomes</taxon>
        <taxon>ecological metagenomes</taxon>
    </lineage>
</organism>
<keyword evidence="1" id="KW-0812">Transmembrane</keyword>
<dbReference type="AlphaFoldDB" id="A0A3B1DD76"/>
<feature type="transmembrane region" description="Helical" evidence="1">
    <location>
        <begin position="301"/>
        <end position="321"/>
    </location>
</feature>
<feature type="domain" description="Glycosyltransferase 2-like" evidence="2">
    <location>
        <begin position="6"/>
        <end position="153"/>
    </location>
</feature>
<name>A0A3B1DD76_9ZZZZ</name>
<proteinExistence type="predicted"/>
<dbReference type="PANTHER" id="PTHR43685">
    <property type="entry name" value="GLYCOSYLTRANSFERASE"/>
    <property type="match status" value="1"/>
</dbReference>
<keyword evidence="1" id="KW-0472">Membrane</keyword>
<evidence type="ECO:0000256" key="1">
    <source>
        <dbReference type="SAM" id="Phobius"/>
    </source>
</evidence>
<dbReference type="InterPro" id="IPR001173">
    <property type="entry name" value="Glyco_trans_2-like"/>
</dbReference>
<dbReference type="GO" id="GO:0016740">
    <property type="term" value="F:transferase activity"/>
    <property type="evidence" value="ECO:0007669"/>
    <property type="project" value="UniProtKB-KW"/>
</dbReference>
<dbReference type="PANTHER" id="PTHR43685:SF2">
    <property type="entry name" value="GLYCOSYLTRANSFERASE 2-LIKE DOMAIN-CONTAINING PROTEIN"/>
    <property type="match status" value="1"/>
</dbReference>
<sequence>MSEFISIIIPNYNGESTIGKCLEAAFSSGYDNFEVIVVDDCSADNSIEIIKRFPCKLVALKERSGASKARNAGARNSKGKLLFFIDADCVVKEDALSVASAAYATNGPDVVVGGTYTPMSYDNRFFSIFQSVFINYSETKNLKNPDYIATHAMAIDAETFRKSGGFPEAFMPIIEDVEYSHRIRREGYKLIMNPDLLVQHIFNYSFSRSMKNAFKKSKFWTIYSINNKDLLVDSGTASVELKVNVLSFFLNIVFLLLWIFTLNSLLLYPVPLIFAVNLFVNRRLIRAFYKTKGLFFAFPATLYYTLLYPLAVGTGAIAGVMKHYLSKKKGF</sequence>
<dbReference type="Pfam" id="PF00535">
    <property type="entry name" value="Glycos_transf_2"/>
    <property type="match status" value="1"/>
</dbReference>
<reference evidence="3" key="1">
    <citation type="submission" date="2018-06" db="EMBL/GenBank/DDBJ databases">
        <authorList>
            <person name="Zhirakovskaya E."/>
        </authorList>
    </citation>
    <scope>NUCLEOTIDE SEQUENCE</scope>
</reference>
<dbReference type="EMBL" id="UOGI01000224">
    <property type="protein sequence ID" value="VAX33948.1"/>
    <property type="molecule type" value="Genomic_DNA"/>
</dbReference>
<keyword evidence="3" id="KW-0808">Transferase</keyword>
<keyword evidence="1" id="KW-1133">Transmembrane helix</keyword>
<feature type="transmembrane region" description="Helical" evidence="1">
    <location>
        <begin position="248"/>
        <end position="280"/>
    </location>
</feature>